<dbReference type="EMBL" id="JANIID010000021">
    <property type="protein sequence ID" value="MCQ8772415.1"/>
    <property type="molecule type" value="Genomic_DNA"/>
</dbReference>
<gene>
    <name evidence="3" type="ORF">NQU55_21965</name>
</gene>
<evidence type="ECO:0000313" key="4">
    <source>
        <dbReference type="Proteomes" id="UP001142374"/>
    </source>
</evidence>
<organism evidence="3 4">
    <name type="scientific">Streptomyces telluris</name>
    <dbReference type="NCBI Taxonomy" id="2720021"/>
    <lineage>
        <taxon>Bacteria</taxon>
        <taxon>Bacillati</taxon>
        <taxon>Actinomycetota</taxon>
        <taxon>Actinomycetes</taxon>
        <taxon>Kitasatosporales</taxon>
        <taxon>Streptomycetaceae</taxon>
        <taxon>Streptomyces</taxon>
    </lineage>
</organism>
<dbReference type="InterPro" id="IPR025164">
    <property type="entry name" value="Toastrack_DUF4097"/>
</dbReference>
<dbReference type="AlphaFoldDB" id="A0A9X2LML4"/>
<reference evidence="3" key="1">
    <citation type="submission" date="2022-06" db="EMBL/GenBank/DDBJ databases">
        <title>WGS of actinobacteria.</title>
        <authorList>
            <person name="Thawai C."/>
        </authorList>
    </citation>
    <scope>NUCLEOTIDE SEQUENCE</scope>
    <source>
        <strain evidence="3">AA8</strain>
    </source>
</reference>
<protein>
    <submittedName>
        <fullName evidence="3">DUF4097 domain-containing protein</fullName>
    </submittedName>
</protein>
<dbReference type="RefSeq" id="WP_168091792.1">
    <property type="nucleotide sequence ID" value="NZ_JAATER010000039.1"/>
</dbReference>
<keyword evidence="4" id="KW-1185">Reference proteome</keyword>
<evidence type="ECO:0000256" key="1">
    <source>
        <dbReference type="SAM" id="MobiDB-lite"/>
    </source>
</evidence>
<proteinExistence type="predicted"/>
<sequence length="282" mass="28827">MPVFETPQPISVSVDLQVGDVRLQADERTDTVVEVRPSDPGSSADTKAAEDTRVEYAGGRLLVKGPKSRAFFGRTGSVDVTIGLPSDSAVEGTGQMTAFRCAGRLGECRIKTSAGDIRVQETGPLTATTSLGDVTADRVRGAATITTGTGAIRAGELAGPAVIKNSNGDSRIGEAAGDLRVRSASGSVSVGTAHAALEAKTAHGDIRVGEVVRGSTVLATSSGQIEIGIRPGTAARLDVRTKFGNVHNLLTASEGPGRAKETAEVYATTSVGDVTVRRATGA</sequence>
<evidence type="ECO:0000259" key="2">
    <source>
        <dbReference type="Pfam" id="PF13349"/>
    </source>
</evidence>
<feature type="region of interest" description="Disordered" evidence="1">
    <location>
        <begin position="30"/>
        <end position="49"/>
    </location>
</feature>
<feature type="domain" description="DUF4097" evidence="2">
    <location>
        <begin position="19"/>
        <end position="276"/>
    </location>
</feature>
<dbReference type="PANTHER" id="PTHR34094:SF1">
    <property type="entry name" value="PROTEIN FAM185A"/>
    <property type="match status" value="1"/>
</dbReference>
<evidence type="ECO:0000313" key="3">
    <source>
        <dbReference type="EMBL" id="MCQ8772415.1"/>
    </source>
</evidence>
<dbReference type="Proteomes" id="UP001142374">
    <property type="component" value="Unassembled WGS sequence"/>
</dbReference>
<dbReference type="PANTHER" id="PTHR34094">
    <property type="match status" value="1"/>
</dbReference>
<comment type="caution">
    <text evidence="3">The sequence shown here is derived from an EMBL/GenBank/DDBJ whole genome shotgun (WGS) entry which is preliminary data.</text>
</comment>
<name>A0A9X2LML4_9ACTN</name>
<accession>A0A9X2LML4</accession>
<dbReference type="Pfam" id="PF13349">
    <property type="entry name" value="DUF4097"/>
    <property type="match status" value="1"/>
</dbReference>